<dbReference type="GO" id="GO:0006351">
    <property type="term" value="P:DNA-templated transcription"/>
    <property type="evidence" value="ECO:0007669"/>
    <property type="project" value="InterPro"/>
</dbReference>
<dbReference type="SUPFAM" id="SSF57701">
    <property type="entry name" value="Zn2/Cys6 DNA-binding domain"/>
    <property type="match status" value="1"/>
</dbReference>
<comment type="caution">
    <text evidence="9">The sequence shown here is derived from an EMBL/GenBank/DDBJ whole genome shotgun (WGS) entry which is preliminary data.</text>
</comment>
<gene>
    <name evidence="9" type="ORF">CDV36_001219</name>
</gene>
<comment type="subcellular location">
    <subcellularLocation>
        <location evidence="1">Nucleus</location>
    </subcellularLocation>
</comment>
<dbReference type="InterPro" id="IPR001138">
    <property type="entry name" value="Zn2Cys6_DnaBD"/>
</dbReference>
<dbReference type="GO" id="GO:0005634">
    <property type="term" value="C:nucleus"/>
    <property type="evidence" value="ECO:0007669"/>
    <property type="project" value="UniProtKB-SubCell"/>
</dbReference>
<dbReference type="Pfam" id="PF04082">
    <property type="entry name" value="Fungal_trans"/>
    <property type="match status" value="1"/>
</dbReference>
<dbReference type="GO" id="GO:0000981">
    <property type="term" value="F:DNA-binding transcription factor activity, RNA polymerase II-specific"/>
    <property type="evidence" value="ECO:0007669"/>
    <property type="project" value="InterPro"/>
</dbReference>
<evidence type="ECO:0000256" key="2">
    <source>
        <dbReference type="ARBA" id="ARBA00022723"/>
    </source>
</evidence>
<accession>A0A3M2SNI4</accession>
<evidence type="ECO:0000256" key="1">
    <source>
        <dbReference type="ARBA" id="ARBA00004123"/>
    </source>
</evidence>
<evidence type="ECO:0000313" key="10">
    <source>
        <dbReference type="Proteomes" id="UP000277212"/>
    </source>
</evidence>
<feature type="domain" description="Zn(2)-C6 fungal-type" evidence="8">
    <location>
        <begin position="13"/>
        <end position="43"/>
    </location>
</feature>
<evidence type="ECO:0000256" key="4">
    <source>
        <dbReference type="ARBA" id="ARBA00023015"/>
    </source>
</evidence>
<dbReference type="SMART" id="SM00906">
    <property type="entry name" value="Fungal_trans"/>
    <property type="match status" value="1"/>
</dbReference>
<dbReference type="InterPro" id="IPR007219">
    <property type="entry name" value="XnlR_reg_dom"/>
</dbReference>
<dbReference type="CDD" id="cd00067">
    <property type="entry name" value="GAL4"/>
    <property type="match status" value="1"/>
</dbReference>
<dbReference type="PROSITE" id="PS00463">
    <property type="entry name" value="ZN2_CY6_FUNGAL_1"/>
    <property type="match status" value="1"/>
</dbReference>
<dbReference type="CDD" id="cd12148">
    <property type="entry name" value="fungal_TF_MHR"/>
    <property type="match status" value="1"/>
</dbReference>
<dbReference type="GO" id="GO:0008270">
    <property type="term" value="F:zinc ion binding"/>
    <property type="evidence" value="ECO:0007669"/>
    <property type="project" value="InterPro"/>
</dbReference>
<proteinExistence type="predicted"/>
<evidence type="ECO:0000256" key="3">
    <source>
        <dbReference type="ARBA" id="ARBA00022833"/>
    </source>
</evidence>
<dbReference type="GO" id="GO:0045944">
    <property type="term" value="P:positive regulation of transcription by RNA polymerase II"/>
    <property type="evidence" value="ECO:0007669"/>
    <property type="project" value="TreeGrafter"/>
</dbReference>
<keyword evidence="7" id="KW-0539">Nucleus</keyword>
<dbReference type="Gene3D" id="4.10.240.10">
    <property type="entry name" value="Zn(2)-C6 fungal-type DNA-binding domain"/>
    <property type="match status" value="1"/>
</dbReference>
<evidence type="ECO:0000313" key="9">
    <source>
        <dbReference type="EMBL" id="RMJ19079.1"/>
    </source>
</evidence>
<evidence type="ECO:0000256" key="5">
    <source>
        <dbReference type="ARBA" id="ARBA00023125"/>
    </source>
</evidence>
<dbReference type="PANTHER" id="PTHR47782">
    <property type="entry name" value="ZN(II)2CYS6 TRANSCRIPTION FACTOR (EUROFUNG)-RELATED"/>
    <property type="match status" value="1"/>
</dbReference>
<dbReference type="PANTHER" id="PTHR47782:SF12">
    <property type="entry name" value="ZN(II)2CYS6 TRANSCRIPTION FACTOR (EUROFUNG)"/>
    <property type="match status" value="1"/>
</dbReference>
<dbReference type="SMART" id="SM00066">
    <property type="entry name" value="GAL4"/>
    <property type="match status" value="1"/>
</dbReference>
<name>A0A3M2SNI4_9HYPO</name>
<keyword evidence="3" id="KW-0862">Zinc</keyword>
<dbReference type="GO" id="GO:0043565">
    <property type="term" value="F:sequence-specific DNA binding"/>
    <property type="evidence" value="ECO:0007669"/>
    <property type="project" value="TreeGrafter"/>
</dbReference>
<keyword evidence="2" id="KW-0479">Metal-binding</keyword>
<evidence type="ECO:0000256" key="6">
    <source>
        <dbReference type="ARBA" id="ARBA00023163"/>
    </source>
</evidence>
<dbReference type="PROSITE" id="PS50048">
    <property type="entry name" value="ZN2_CY6_FUNGAL_2"/>
    <property type="match status" value="1"/>
</dbReference>
<evidence type="ECO:0000256" key="7">
    <source>
        <dbReference type="ARBA" id="ARBA00023242"/>
    </source>
</evidence>
<keyword evidence="5" id="KW-0238">DNA-binding</keyword>
<evidence type="ECO:0000259" key="8">
    <source>
        <dbReference type="PROSITE" id="PS50048"/>
    </source>
</evidence>
<dbReference type="AlphaFoldDB" id="A0A3M2SNI4"/>
<keyword evidence="6" id="KW-0804">Transcription</keyword>
<organism evidence="9 10">
    <name type="scientific">Fusarium kuroshium</name>
    <dbReference type="NCBI Taxonomy" id="2010991"/>
    <lineage>
        <taxon>Eukaryota</taxon>
        <taxon>Fungi</taxon>
        <taxon>Dikarya</taxon>
        <taxon>Ascomycota</taxon>
        <taxon>Pezizomycotina</taxon>
        <taxon>Sordariomycetes</taxon>
        <taxon>Hypocreomycetidae</taxon>
        <taxon>Hypocreales</taxon>
        <taxon>Nectriaceae</taxon>
        <taxon>Fusarium</taxon>
        <taxon>Fusarium solani species complex</taxon>
    </lineage>
</organism>
<dbReference type="InterPro" id="IPR036864">
    <property type="entry name" value="Zn2-C6_fun-type_DNA-bd_sf"/>
</dbReference>
<dbReference type="STRING" id="2010991.A0A3M2SNI4"/>
<protein>
    <recommendedName>
        <fullName evidence="8">Zn(2)-C6 fungal-type domain-containing protein</fullName>
    </recommendedName>
</protein>
<sequence length="670" mass="74793">MPPQSATGQARTSCSRCHKRKKRCDRGLPQCENCRRAFTACSFLNDDRNTASYPIAYVRELENRVQDLEKNLSYLRCTSPQAGAGEPSSASAVIQAAAAVQVIPSADPTGSDAAAAPGQDCMRDLPLQPQDGEWSGLAMQSEDAILPALPSPPQTLDGELKHLSLEATAERHLGSSSGLSFAKLTQTVLRRLTPDRADFVFGNDGDQDMLAHLNIGSPSDLLNSPMFDNLGVSMPCDPAWVNDFVFNDITEPDHHLANLSIPTDQSHINSLVDFYFAHSHTLYPVVDRAEVLSTLRCVREEPHSSWAQSPLCLFRIWMVLAIGSTAYCSISLADESESMLYYNKALTYFEPALGLGDMAALEVIILQVSYSFFNQLGPNTWFLVGMATRIALGMGLQSSSSCEGLPFDVIEKRKRVFFSLYMMDRVVSTALGRPFAVHDDDIDILPFAPVDDENIKPDGIRPQTSLNPSIMAIPLHILALRRISSKINRRVYSNPDTPRLTITEREDIIRSLHKELIQWRRDMPFPLPKVDAQVPHLTSTWYDFNYYTHLAMLYRPTPLFPTLDQTRIKTLAEAASLSIRHASSMHQQGRLAFNWLNFLALYTSTISLVYSVTAQPDDLCKVLEETRATDDLRLSIELFDTLGIKFATARKIKAIFSKIVEKYEDYPTTQ</sequence>
<keyword evidence="10" id="KW-1185">Reference proteome</keyword>
<dbReference type="InterPro" id="IPR052202">
    <property type="entry name" value="Yeast_MetPath_Reg"/>
</dbReference>
<dbReference type="Proteomes" id="UP000277212">
    <property type="component" value="Unassembled WGS sequence"/>
</dbReference>
<dbReference type="Pfam" id="PF00172">
    <property type="entry name" value="Zn_clus"/>
    <property type="match status" value="1"/>
</dbReference>
<dbReference type="OrthoDB" id="25921at2759"/>
<reference evidence="9 10" key="1">
    <citation type="submission" date="2017-06" db="EMBL/GenBank/DDBJ databases">
        <title>Comparative genomic analysis of Ambrosia Fusariam Clade fungi.</title>
        <authorList>
            <person name="Stajich J.E."/>
            <person name="Carrillo J."/>
            <person name="Kijimoto T."/>
            <person name="Eskalen A."/>
            <person name="O'Donnell K."/>
            <person name="Kasson M."/>
        </authorList>
    </citation>
    <scope>NUCLEOTIDE SEQUENCE [LARGE SCALE GENOMIC DNA]</scope>
    <source>
        <strain evidence="9">UCR3666</strain>
    </source>
</reference>
<keyword evidence="4" id="KW-0805">Transcription regulation</keyword>
<dbReference type="EMBL" id="NKUJ01000011">
    <property type="protein sequence ID" value="RMJ19079.1"/>
    <property type="molecule type" value="Genomic_DNA"/>
</dbReference>